<comment type="caution">
    <text evidence="2">The sequence shown here is derived from an EMBL/GenBank/DDBJ whole genome shotgun (WGS) entry which is preliminary data.</text>
</comment>
<gene>
    <name evidence="2" type="ORF">HGA05_24090</name>
</gene>
<evidence type="ECO:0000313" key="3">
    <source>
        <dbReference type="Proteomes" id="UP000563898"/>
    </source>
</evidence>
<sequence length="103" mass="10913">MSSASPRWSCPDCATGWHADGVQAVINGANELRRIRLSIMLAAAALLVVAATLIAINPHWGLCVPVLAGGLALLARPTYRRRLTNARRLLGTAITLSRESAPS</sequence>
<keyword evidence="1" id="KW-1133">Transmembrane helix</keyword>
<accession>A0A846WSI0</accession>
<dbReference type="Proteomes" id="UP000563898">
    <property type="component" value="Unassembled WGS sequence"/>
</dbReference>
<dbReference type="RefSeq" id="WP_138944077.1">
    <property type="nucleotide sequence ID" value="NZ_JAAXPC010000021.1"/>
</dbReference>
<proteinExistence type="predicted"/>
<name>A0A846WSI0_9ACTN</name>
<feature type="transmembrane region" description="Helical" evidence="1">
    <location>
        <begin position="62"/>
        <end position="79"/>
    </location>
</feature>
<keyword evidence="1" id="KW-0472">Membrane</keyword>
<evidence type="ECO:0000313" key="2">
    <source>
        <dbReference type="EMBL" id="NKY04648.1"/>
    </source>
</evidence>
<evidence type="ECO:0000256" key="1">
    <source>
        <dbReference type="SAM" id="Phobius"/>
    </source>
</evidence>
<reference evidence="2 3" key="1">
    <citation type="submission" date="2020-04" db="EMBL/GenBank/DDBJ databases">
        <title>MicrobeNet Type strains.</title>
        <authorList>
            <person name="Nicholson A.C."/>
        </authorList>
    </citation>
    <scope>NUCLEOTIDE SEQUENCE [LARGE SCALE GENOMIC DNA]</scope>
    <source>
        <strain evidence="2 3">ATCC BAA-14</strain>
    </source>
</reference>
<protein>
    <submittedName>
        <fullName evidence="2">Uncharacterized protein</fullName>
    </submittedName>
</protein>
<feature type="transmembrane region" description="Helical" evidence="1">
    <location>
        <begin position="37"/>
        <end position="56"/>
    </location>
</feature>
<organism evidence="2 3">
    <name type="scientific">Gordonia polyisoprenivorans</name>
    <dbReference type="NCBI Taxonomy" id="84595"/>
    <lineage>
        <taxon>Bacteria</taxon>
        <taxon>Bacillati</taxon>
        <taxon>Actinomycetota</taxon>
        <taxon>Actinomycetes</taxon>
        <taxon>Mycobacteriales</taxon>
        <taxon>Gordoniaceae</taxon>
        <taxon>Gordonia</taxon>
    </lineage>
</organism>
<keyword evidence="1" id="KW-0812">Transmembrane</keyword>
<dbReference type="EMBL" id="JAAXPC010000021">
    <property type="protein sequence ID" value="NKY04648.1"/>
    <property type="molecule type" value="Genomic_DNA"/>
</dbReference>
<dbReference type="AlphaFoldDB" id="A0A846WSI0"/>